<accession>A0ACC3YS75</accession>
<evidence type="ECO:0000313" key="2">
    <source>
        <dbReference type="Proteomes" id="UP000805649"/>
    </source>
</evidence>
<name>A0ACC3YS75_COLTU</name>
<evidence type="ECO:0000313" key="1">
    <source>
        <dbReference type="EMBL" id="KAL0934721.1"/>
    </source>
</evidence>
<organism evidence="1 2">
    <name type="scientific">Colletotrichum truncatum</name>
    <name type="common">Anthracnose fungus</name>
    <name type="synonym">Colletotrichum capsici</name>
    <dbReference type="NCBI Taxonomy" id="5467"/>
    <lineage>
        <taxon>Eukaryota</taxon>
        <taxon>Fungi</taxon>
        <taxon>Dikarya</taxon>
        <taxon>Ascomycota</taxon>
        <taxon>Pezizomycotina</taxon>
        <taxon>Sordariomycetes</taxon>
        <taxon>Hypocreomycetidae</taxon>
        <taxon>Glomerellales</taxon>
        <taxon>Glomerellaceae</taxon>
        <taxon>Colletotrichum</taxon>
        <taxon>Colletotrichum truncatum species complex</taxon>
    </lineage>
</organism>
<reference evidence="1 2" key="1">
    <citation type="journal article" date="2020" name="Phytopathology">
        <title>Genome Sequence Resources of Colletotrichum truncatum, C. plurivorum, C. musicola, and C. sojae: Four Species Pathogenic to Soybean (Glycine max).</title>
        <authorList>
            <person name="Rogerio F."/>
            <person name="Boufleur T.R."/>
            <person name="Ciampi-Guillardi M."/>
            <person name="Sukno S.A."/>
            <person name="Thon M.R."/>
            <person name="Massola Junior N.S."/>
            <person name="Baroncelli R."/>
        </authorList>
    </citation>
    <scope>NUCLEOTIDE SEQUENCE [LARGE SCALE GENOMIC DNA]</scope>
    <source>
        <strain evidence="1 2">CMES1059</strain>
    </source>
</reference>
<gene>
    <name evidence="1" type="ORF">CTRU02_209312</name>
</gene>
<keyword evidence="2" id="KW-1185">Reference proteome</keyword>
<proteinExistence type="predicted"/>
<dbReference type="Proteomes" id="UP000805649">
    <property type="component" value="Unassembled WGS sequence"/>
</dbReference>
<protein>
    <submittedName>
        <fullName evidence="1">Uncharacterized protein</fullName>
    </submittedName>
</protein>
<sequence>MLCLIDPYKGEPEPIAWVRSDTQGKVVVLDINSKKDVSQMRPCSSGVAIWGKRGEFTGFKEDFAASWVHGPGQKPSPFRPGVLDAYMGARRPCSGDDIGTTDDGEVRQSAAPTGGPDLAWQREANEILGIEDDYDVLSEPYDYHETI</sequence>
<comment type="caution">
    <text evidence="1">The sequence shown here is derived from an EMBL/GenBank/DDBJ whole genome shotgun (WGS) entry which is preliminary data.</text>
</comment>
<dbReference type="EMBL" id="VUJX02000006">
    <property type="protein sequence ID" value="KAL0934721.1"/>
    <property type="molecule type" value="Genomic_DNA"/>
</dbReference>